<dbReference type="PANTHER" id="PTHR24305:SF157">
    <property type="entry name" value="N-ACETYLTRYPTOPHAN 6-HYDROXYLASE IVOC-RELATED"/>
    <property type="match status" value="1"/>
</dbReference>
<dbReference type="Gene3D" id="1.10.630.10">
    <property type="entry name" value="Cytochrome P450"/>
    <property type="match status" value="1"/>
</dbReference>
<dbReference type="InterPro" id="IPR050121">
    <property type="entry name" value="Cytochrome_P450_monoxygenase"/>
</dbReference>
<evidence type="ECO:0000256" key="6">
    <source>
        <dbReference type="ARBA" id="ARBA00023033"/>
    </source>
</evidence>
<evidence type="ECO:0000256" key="2">
    <source>
        <dbReference type="ARBA" id="ARBA00010617"/>
    </source>
</evidence>
<evidence type="ECO:0000256" key="1">
    <source>
        <dbReference type="ARBA" id="ARBA00001971"/>
    </source>
</evidence>
<dbReference type="SUPFAM" id="SSF48264">
    <property type="entry name" value="Cytochrome P450"/>
    <property type="match status" value="1"/>
</dbReference>
<dbReference type="Pfam" id="PF00067">
    <property type="entry name" value="p450"/>
    <property type="match status" value="1"/>
</dbReference>
<dbReference type="PANTHER" id="PTHR24305">
    <property type="entry name" value="CYTOCHROME P450"/>
    <property type="match status" value="1"/>
</dbReference>
<dbReference type="InterPro" id="IPR002401">
    <property type="entry name" value="Cyt_P450_E_grp-I"/>
</dbReference>
<accession>A0ABR3QQV0</accession>
<reference evidence="8 9" key="1">
    <citation type="submission" date="2024-02" db="EMBL/GenBank/DDBJ databases">
        <title>De novo assembly and annotation of 12 fungi associated with fruit tree decline syndrome in Ontario, Canada.</title>
        <authorList>
            <person name="Sulman M."/>
            <person name="Ellouze W."/>
            <person name="Ilyukhin E."/>
        </authorList>
    </citation>
    <scope>NUCLEOTIDE SEQUENCE [LARGE SCALE GENOMIC DNA]</scope>
    <source>
        <strain evidence="8 9">M42-189</strain>
    </source>
</reference>
<dbReference type="PRINTS" id="PR00463">
    <property type="entry name" value="EP450I"/>
</dbReference>
<proteinExistence type="inferred from homology"/>
<evidence type="ECO:0000256" key="3">
    <source>
        <dbReference type="ARBA" id="ARBA00022723"/>
    </source>
</evidence>
<dbReference type="PRINTS" id="PR00385">
    <property type="entry name" value="P450"/>
</dbReference>
<dbReference type="PROSITE" id="PS00086">
    <property type="entry name" value="CYTOCHROME_P450"/>
    <property type="match status" value="1"/>
</dbReference>
<keyword evidence="9" id="KW-1185">Reference proteome</keyword>
<gene>
    <name evidence="8" type="ORF">SLS60_010286</name>
</gene>
<sequence length="505" mass="57176">MSLICLQSFLYAFTASIAYIFLKIIYRLFFHPLRQFPGPKLAAATHLYSAYYDLCTPGLIKRLPEMHKNYGPLIRIQPYELHVADLASYNQIFRVGTPFRRIWHDMEFLNGSLQSKETLPETKARREFLSPFFSKAAILRSEPFLHRQKMAKFLATLEKLNGTVVDFFLAFRCLTADLIMDYCFQSDVNALDEPGFRSDTIEKFGEGTDMALVGTYFPNFFSFVNKMVSLLPAKMQEEKFPAIHGFRTMQNVARQRIEYLISNPEKTNTKVPTMFDLMLNPDAAKGQVTPPKRDMVADGTLMIAAGTDTTANTLGTILFHVTQSPSISAKLLSELQTAIPDRDSVVDSATLEGPAFTYTRAVVKEGLRLSYGVPGRIIRKTPPEGATFNNRFIPGGTIVTSGIYLQNTDPNTFPSPFIFDPERWLCDTETYKLRDRQMQSFSRGSRGCIGINLAYATLHLTVAHLFRRFDVQTEGFTTEADMEWHDCFVTAPAGHIKGLVKRRDD</sequence>
<name>A0ABR3QQV0_9PLEO</name>
<evidence type="ECO:0008006" key="10">
    <source>
        <dbReference type="Google" id="ProtNLM"/>
    </source>
</evidence>
<keyword evidence="4 7" id="KW-0560">Oxidoreductase</keyword>
<evidence type="ECO:0000313" key="8">
    <source>
        <dbReference type="EMBL" id="KAL1594526.1"/>
    </source>
</evidence>
<evidence type="ECO:0000256" key="5">
    <source>
        <dbReference type="ARBA" id="ARBA00023004"/>
    </source>
</evidence>
<dbReference type="EMBL" id="JAKJXO020000017">
    <property type="protein sequence ID" value="KAL1594526.1"/>
    <property type="molecule type" value="Genomic_DNA"/>
</dbReference>
<dbReference type="InterPro" id="IPR001128">
    <property type="entry name" value="Cyt_P450"/>
</dbReference>
<evidence type="ECO:0000313" key="9">
    <source>
        <dbReference type="Proteomes" id="UP001521785"/>
    </source>
</evidence>
<keyword evidence="7" id="KW-0349">Heme</keyword>
<organism evidence="8 9">
    <name type="scientific">Paraconiothyrium brasiliense</name>
    <dbReference type="NCBI Taxonomy" id="300254"/>
    <lineage>
        <taxon>Eukaryota</taxon>
        <taxon>Fungi</taxon>
        <taxon>Dikarya</taxon>
        <taxon>Ascomycota</taxon>
        <taxon>Pezizomycotina</taxon>
        <taxon>Dothideomycetes</taxon>
        <taxon>Pleosporomycetidae</taxon>
        <taxon>Pleosporales</taxon>
        <taxon>Massarineae</taxon>
        <taxon>Didymosphaeriaceae</taxon>
        <taxon>Paraconiothyrium</taxon>
    </lineage>
</organism>
<keyword evidence="3 7" id="KW-0479">Metal-binding</keyword>
<keyword evidence="6 7" id="KW-0503">Monooxygenase</keyword>
<dbReference type="Proteomes" id="UP001521785">
    <property type="component" value="Unassembled WGS sequence"/>
</dbReference>
<comment type="caution">
    <text evidence="8">The sequence shown here is derived from an EMBL/GenBank/DDBJ whole genome shotgun (WGS) entry which is preliminary data.</text>
</comment>
<dbReference type="CDD" id="cd11062">
    <property type="entry name" value="CYP58-like"/>
    <property type="match status" value="1"/>
</dbReference>
<comment type="similarity">
    <text evidence="2 7">Belongs to the cytochrome P450 family.</text>
</comment>
<comment type="cofactor">
    <cofactor evidence="1">
        <name>heme</name>
        <dbReference type="ChEBI" id="CHEBI:30413"/>
    </cofactor>
</comment>
<evidence type="ECO:0000256" key="7">
    <source>
        <dbReference type="RuleBase" id="RU000461"/>
    </source>
</evidence>
<evidence type="ECO:0000256" key="4">
    <source>
        <dbReference type="ARBA" id="ARBA00023002"/>
    </source>
</evidence>
<protein>
    <recommendedName>
        <fullName evidence="10">Cytochrome P450</fullName>
    </recommendedName>
</protein>
<keyword evidence="5 7" id="KW-0408">Iron</keyword>
<dbReference type="InterPro" id="IPR036396">
    <property type="entry name" value="Cyt_P450_sf"/>
</dbReference>
<dbReference type="InterPro" id="IPR017972">
    <property type="entry name" value="Cyt_P450_CS"/>
</dbReference>